<dbReference type="CDD" id="cd18804">
    <property type="entry name" value="SF2_C_priA"/>
    <property type="match status" value="1"/>
</dbReference>
<protein>
    <recommendedName>
        <fullName evidence="12">Replication restart protein PriA</fullName>
    </recommendedName>
    <alternativeName>
        <fullName evidence="12">ATP-dependent DNA helicase PriA</fullName>
        <ecNumber evidence="12">5.6.2.4</ecNumber>
    </alternativeName>
    <alternativeName>
        <fullName evidence="12">DNA 3'-5' helicase PriA</fullName>
    </alternativeName>
</protein>
<dbReference type="GO" id="GO:0016887">
    <property type="term" value="F:ATP hydrolysis activity"/>
    <property type="evidence" value="ECO:0007669"/>
    <property type="project" value="RHEA"/>
</dbReference>
<keyword evidence="3 12" id="KW-0479">Metal-binding</keyword>
<evidence type="ECO:0000256" key="11">
    <source>
        <dbReference type="ARBA" id="ARBA00048988"/>
    </source>
</evidence>
<dbReference type="NCBIfam" id="NF004067">
    <property type="entry name" value="PRK05580.1-4"/>
    <property type="match status" value="1"/>
</dbReference>
<dbReference type="EMBL" id="QEWH01000036">
    <property type="protein sequence ID" value="RBA48251.1"/>
    <property type="molecule type" value="Genomic_DNA"/>
</dbReference>
<keyword evidence="8 12" id="KW-0067">ATP-binding</keyword>
<dbReference type="NCBIfam" id="TIGR00595">
    <property type="entry name" value="priA"/>
    <property type="match status" value="1"/>
</dbReference>
<feature type="binding site" evidence="12">
    <location>
        <position position="478"/>
    </location>
    <ligand>
        <name>Zn(2+)</name>
        <dbReference type="ChEBI" id="CHEBI:29105"/>
        <label>2</label>
    </ligand>
</feature>
<feature type="binding site" evidence="12">
    <location>
        <position position="450"/>
    </location>
    <ligand>
        <name>Zn(2+)</name>
        <dbReference type="ChEBI" id="CHEBI:29105"/>
        <label>1</label>
    </ligand>
</feature>
<dbReference type="PANTHER" id="PTHR30580:SF0">
    <property type="entry name" value="PRIMOSOMAL PROTEIN N"/>
    <property type="match status" value="1"/>
</dbReference>
<feature type="binding site" evidence="12">
    <location>
        <position position="462"/>
    </location>
    <ligand>
        <name>Zn(2+)</name>
        <dbReference type="ChEBI" id="CHEBI:29105"/>
        <label>2</label>
    </ligand>
</feature>
<dbReference type="SMART" id="SM00490">
    <property type="entry name" value="HELICc"/>
    <property type="match status" value="1"/>
</dbReference>
<keyword evidence="5 12" id="KW-0378">Hydrolase</keyword>
<dbReference type="InterPro" id="IPR027417">
    <property type="entry name" value="P-loop_NTPase"/>
</dbReference>
<dbReference type="GO" id="GO:1990077">
    <property type="term" value="C:primosome complex"/>
    <property type="evidence" value="ECO:0007669"/>
    <property type="project" value="UniProtKB-UniRule"/>
</dbReference>
<dbReference type="Gene3D" id="3.40.1440.60">
    <property type="entry name" value="PriA, 3(prime) DNA-binding domain"/>
    <property type="match status" value="1"/>
</dbReference>
<evidence type="ECO:0000313" key="16">
    <source>
        <dbReference type="Proteomes" id="UP000253688"/>
    </source>
</evidence>
<dbReference type="CDD" id="cd17929">
    <property type="entry name" value="DEXHc_priA"/>
    <property type="match status" value="1"/>
</dbReference>
<keyword evidence="6 12" id="KW-0347">Helicase</keyword>
<accession>A0A365PK67</accession>
<evidence type="ECO:0000256" key="8">
    <source>
        <dbReference type="ARBA" id="ARBA00022840"/>
    </source>
</evidence>
<dbReference type="GO" id="GO:0006270">
    <property type="term" value="P:DNA replication initiation"/>
    <property type="evidence" value="ECO:0007669"/>
    <property type="project" value="TreeGrafter"/>
</dbReference>
<dbReference type="Proteomes" id="UP000253688">
    <property type="component" value="Unassembled WGS sequence"/>
</dbReference>
<evidence type="ECO:0000256" key="1">
    <source>
        <dbReference type="ARBA" id="ARBA00022515"/>
    </source>
</evidence>
<dbReference type="GO" id="GO:0008270">
    <property type="term" value="F:zinc ion binding"/>
    <property type="evidence" value="ECO:0007669"/>
    <property type="project" value="UniProtKB-UniRule"/>
</dbReference>
<comment type="function">
    <text evidence="12">Initiates the restart of stalled replication forks, which reloads the replicative helicase on sites other than the origin of replication. Recognizes and binds to abandoned replication forks and remodels them to uncover a helicase loading site. Promotes assembly of the primosome at these replication forks.</text>
</comment>
<dbReference type="GO" id="GO:0006310">
    <property type="term" value="P:DNA recombination"/>
    <property type="evidence" value="ECO:0007669"/>
    <property type="project" value="InterPro"/>
</dbReference>
<comment type="cofactor">
    <cofactor evidence="12">
        <name>Zn(2+)</name>
        <dbReference type="ChEBI" id="CHEBI:29105"/>
    </cofactor>
    <text evidence="12">Binds 2 zinc ions per subunit.</text>
</comment>
<dbReference type="GO" id="GO:0003677">
    <property type="term" value="F:DNA binding"/>
    <property type="evidence" value="ECO:0007669"/>
    <property type="project" value="UniProtKB-UniRule"/>
</dbReference>
<dbReference type="Gene3D" id="3.40.50.300">
    <property type="entry name" value="P-loop containing nucleotide triphosphate hydrolases"/>
    <property type="match status" value="2"/>
</dbReference>
<proteinExistence type="inferred from homology"/>
<evidence type="ECO:0000256" key="2">
    <source>
        <dbReference type="ARBA" id="ARBA00022705"/>
    </source>
</evidence>
<dbReference type="FunFam" id="3.40.50.300:FF:000489">
    <property type="entry name" value="Primosome assembly protein PriA"/>
    <property type="match status" value="1"/>
</dbReference>
<evidence type="ECO:0000259" key="13">
    <source>
        <dbReference type="PROSITE" id="PS51192"/>
    </source>
</evidence>
<keyword evidence="1 12" id="KW-0639">Primosome</keyword>
<evidence type="ECO:0000256" key="4">
    <source>
        <dbReference type="ARBA" id="ARBA00022741"/>
    </source>
</evidence>
<sequence>MNKANMPTENSNAILYRIRVALPVYVYDTFDYTVSAEQYLQAQIGARVSVSFGRQNLIGIITEKVDPNEPFTGQFKLKPITVLLDEDAILDQQVLTLLTWSAQYYQFPIGEVMQSALPALLRQGRALDILFHHWNILTHDDPESLLKRSQKQYDAYQILKLHPHGATENILNLSGVETATLKALEKKGLIECQLEAHDFTPMPVQLAQMPLTPNEDQKRAIQQILKAQQRYQAFLLDGLTGSGKTEVYLQVMHEILKQGKQVLVLVPEIGLTPQTVARFKSRFHCDVALLHSGLNDSKRLQAWQHAQTGKASIIIGTRSAIYTPLPHLGLIILDEEHDLSYKQQEGFRYHTRDVALYRGHLHNCPVILGSATPSIDSYHLVESGKLHLLELNQRAGTAVLPKMHVIDLKVAKKKNGISQNLIDQIKLTLERKEQVLIFLNRRGYAPVLLCESCGWQANCPHCDAHFTVHSQPYSYLHCHHCGTINRLPDECPACKHQTLKSIGAGTAKVEEQLHELFPHHEVIRVDRDSTSRVGSWQKIYDRIQQNKPSILLGTQMLAKGHHFPHVTLVAILDIDSGLLSVDPRAPERTAQLIIQVAGRAGRGEHKGSVYLQSLRPDHPMLTTLIEQDYRAVAKQMLSERKVAMLPPYRYAVLVRVESKDRDYSQQFLMEAAQGLRAIAADIIEIWGPIPAPMERKAGRYRAHMVILSADRAKLHFYLRQWWQQVVHLPRQHQLRLSIDVDPQEFS</sequence>
<dbReference type="Pfam" id="PF00270">
    <property type="entry name" value="DEAD"/>
    <property type="match status" value="1"/>
</dbReference>
<dbReference type="GO" id="GO:0006302">
    <property type="term" value="P:double-strand break repair"/>
    <property type="evidence" value="ECO:0007669"/>
    <property type="project" value="InterPro"/>
</dbReference>
<dbReference type="GO" id="GO:0006269">
    <property type="term" value="P:DNA replication, synthesis of primer"/>
    <property type="evidence" value="ECO:0007669"/>
    <property type="project" value="UniProtKB-KW"/>
</dbReference>
<dbReference type="PROSITE" id="PS51192">
    <property type="entry name" value="HELICASE_ATP_BIND_1"/>
    <property type="match status" value="1"/>
</dbReference>
<dbReference type="SUPFAM" id="SSF52540">
    <property type="entry name" value="P-loop containing nucleoside triphosphate hydrolases"/>
    <property type="match status" value="2"/>
</dbReference>
<evidence type="ECO:0000256" key="9">
    <source>
        <dbReference type="ARBA" id="ARBA00023125"/>
    </source>
</evidence>
<dbReference type="InterPro" id="IPR041236">
    <property type="entry name" value="PriA_C"/>
</dbReference>
<evidence type="ECO:0000256" key="6">
    <source>
        <dbReference type="ARBA" id="ARBA00022806"/>
    </source>
</evidence>
<dbReference type="HAMAP" id="MF_00983">
    <property type="entry name" value="PriA"/>
    <property type="match status" value="1"/>
</dbReference>
<gene>
    <name evidence="12" type="primary">priA</name>
    <name evidence="15" type="ORF">DC346_07635</name>
</gene>
<evidence type="ECO:0000256" key="5">
    <source>
        <dbReference type="ARBA" id="ARBA00022801"/>
    </source>
</evidence>
<dbReference type="AlphaFoldDB" id="A0A365PK67"/>
<evidence type="ECO:0000256" key="10">
    <source>
        <dbReference type="ARBA" id="ARBA00023235"/>
    </source>
</evidence>
<feature type="binding site" evidence="12">
    <location>
        <position position="459"/>
    </location>
    <ligand>
        <name>Zn(2+)</name>
        <dbReference type="ChEBI" id="CHEBI:29105"/>
        <label>2</label>
    </ligand>
</feature>
<feature type="binding site" evidence="12">
    <location>
        <position position="481"/>
    </location>
    <ligand>
        <name>Zn(2+)</name>
        <dbReference type="ChEBI" id="CHEBI:29105"/>
        <label>2</label>
    </ligand>
</feature>
<comment type="catalytic activity">
    <reaction evidence="11 12">
        <text>ATP + H2O = ADP + phosphate + H(+)</text>
        <dbReference type="Rhea" id="RHEA:13065"/>
        <dbReference type="ChEBI" id="CHEBI:15377"/>
        <dbReference type="ChEBI" id="CHEBI:15378"/>
        <dbReference type="ChEBI" id="CHEBI:30616"/>
        <dbReference type="ChEBI" id="CHEBI:43474"/>
        <dbReference type="ChEBI" id="CHEBI:456216"/>
        <dbReference type="EC" id="5.6.2.4"/>
    </reaction>
</comment>
<dbReference type="EC" id="5.6.2.4" evidence="12"/>
<feature type="binding site" evidence="12">
    <location>
        <position position="453"/>
    </location>
    <ligand>
        <name>Zn(2+)</name>
        <dbReference type="ChEBI" id="CHEBI:29105"/>
        <label>1</label>
    </ligand>
</feature>
<feature type="domain" description="Helicase C-terminal" evidence="14">
    <location>
        <begin position="486"/>
        <end position="643"/>
    </location>
</feature>
<keyword evidence="4 12" id="KW-0547">Nucleotide-binding</keyword>
<keyword evidence="10 12" id="KW-0413">Isomerase</keyword>
<dbReference type="PANTHER" id="PTHR30580">
    <property type="entry name" value="PRIMOSOMAL PROTEIN N"/>
    <property type="match status" value="1"/>
</dbReference>
<dbReference type="Pfam" id="PF18074">
    <property type="entry name" value="PriA_C"/>
    <property type="match status" value="1"/>
</dbReference>
<keyword evidence="7 12" id="KW-0862">Zinc</keyword>
<dbReference type="GO" id="GO:0005524">
    <property type="term" value="F:ATP binding"/>
    <property type="evidence" value="ECO:0007669"/>
    <property type="project" value="UniProtKB-UniRule"/>
</dbReference>
<comment type="similarity">
    <text evidence="12">Belongs to the helicase family. PriA subfamily.</text>
</comment>
<dbReference type="InterPro" id="IPR005259">
    <property type="entry name" value="PriA"/>
</dbReference>
<dbReference type="Pfam" id="PF00271">
    <property type="entry name" value="Helicase_C"/>
    <property type="match status" value="1"/>
</dbReference>
<feature type="domain" description="Helicase ATP-binding" evidence="13">
    <location>
        <begin position="225"/>
        <end position="391"/>
    </location>
</feature>
<keyword evidence="2 12" id="KW-0235">DNA replication</keyword>
<feature type="binding site" evidence="12">
    <location>
        <position position="494"/>
    </location>
    <ligand>
        <name>Zn(2+)</name>
        <dbReference type="ChEBI" id="CHEBI:29105"/>
        <label>1</label>
    </ligand>
</feature>
<reference evidence="15 16" key="1">
    <citation type="submission" date="2018-04" db="EMBL/GenBank/DDBJ databases">
        <title>Acinetobacter junii Genome sequencing and assembly.</title>
        <authorList>
            <person name="Su J."/>
            <person name="Rensing C."/>
            <person name="Mazhar H.S."/>
        </authorList>
    </citation>
    <scope>NUCLEOTIDE SEQUENCE [LARGE SCALE GENOMIC DNA]</scope>
    <source>
        <strain evidence="15 16">SC22</strain>
    </source>
</reference>
<dbReference type="SMART" id="SM00487">
    <property type="entry name" value="DEXDc"/>
    <property type="match status" value="1"/>
</dbReference>
<comment type="catalytic activity">
    <reaction evidence="12">
        <text>Couples ATP hydrolysis with the unwinding of duplex DNA by translocating in the 3'-5' direction.</text>
        <dbReference type="EC" id="5.6.2.4"/>
    </reaction>
</comment>
<comment type="subunit">
    <text evidence="12">Component of the replication restart primosome.</text>
</comment>
<keyword evidence="9 12" id="KW-0238">DNA-binding</keyword>
<dbReference type="InterPro" id="IPR014001">
    <property type="entry name" value="Helicase_ATP-bd"/>
</dbReference>
<comment type="caution">
    <text evidence="15">The sequence shown here is derived from an EMBL/GenBank/DDBJ whole genome shotgun (WGS) entry which is preliminary data.</text>
</comment>
<evidence type="ECO:0000256" key="3">
    <source>
        <dbReference type="ARBA" id="ARBA00022723"/>
    </source>
</evidence>
<evidence type="ECO:0000259" key="14">
    <source>
        <dbReference type="PROSITE" id="PS51194"/>
    </source>
</evidence>
<feature type="binding site" evidence="12">
    <location>
        <position position="491"/>
    </location>
    <ligand>
        <name>Zn(2+)</name>
        <dbReference type="ChEBI" id="CHEBI:29105"/>
        <label>1</label>
    </ligand>
</feature>
<evidence type="ECO:0000313" key="15">
    <source>
        <dbReference type="EMBL" id="RBA48251.1"/>
    </source>
</evidence>
<dbReference type="STRING" id="40215.BVL33_15585"/>
<dbReference type="InterPro" id="IPR001650">
    <property type="entry name" value="Helicase_C-like"/>
</dbReference>
<dbReference type="InterPro" id="IPR042115">
    <property type="entry name" value="PriA_3primeBD_sf"/>
</dbReference>
<dbReference type="InterPro" id="IPR041222">
    <property type="entry name" value="PriA_3primeBD"/>
</dbReference>
<dbReference type="Pfam" id="PF17764">
    <property type="entry name" value="PriA_3primeBD"/>
    <property type="match status" value="1"/>
</dbReference>
<evidence type="ECO:0000256" key="7">
    <source>
        <dbReference type="ARBA" id="ARBA00022833"/>
    </source>
</evidence>
<dbReference type="GO" id="GO:0043138">
    <property type="term" value="F:3'-5' DNA helicase activity"/>
    <property type="evidence" value="ECO:0007669"/>
    <property type="project" value="UniProtKB-EC"/>
</dbReference>
<organism evidence="15 16">
    <name type="scientific">Acinetobacter junii</name>
    <dbReference type="NCBI Taxonomy" id="40215"/>
    <lineage>
        <taxon>Bacteria</taxon>
        <taxon>Pseudomonadati</taxon>
        <taxon>Pseudomonadota</taxon>
        <taxon>Gammaproteobacteria</taxon>
        <taxon>Moraxellales</taxon>
        <taxon>Moraxellaceae</taxon>
        <taxon>Acinetobacter</taxon>
    </lineage>
</organism>
<evidence type="ECO:0000256" key="12">
    <source>
        <dbReference type="HAMAP-Rule" id="MF_00983"/>
    </source>
</evidence>
<name>A0A365PK67_ACIJU</name>
<dbReference type="PROSITE" id="PS51194">
    <property type="entry name" value="HELICASE_CTER"/>
    <property type="match status" value="1"/>
</dbReference>
<dbReference type="InterPro" id="IPR011545">
    <property type="entry name" value="DEAD/DEAH_box_helicase_dom"/>
</dbReference>